<dbReference type="SUPFAM" id="SSF53756">
    <property type="entry name" value="UDP-Glycosyltransferase/glycogen phosphorylase"/>
    <property type="match status" value="1"/>
</dbReference>
<dbReference type="STRING" id="1217970.SAMN05444002_2843"/>
<name>A0A1N6GWS9_9RHOB</name>
<proteinExistence type="predicted"/>
<dbReference type="Gene3D" id="3.40.50.2000">
    <property type="entry name" value="Glycogen Phosphorylase B"/>
    <property type="match status" value="1"/>
</dbReference>
<dbReference type="RefSeq" id="WP_084193045.1">
    <property type="nucleotide sequence ID" value="NZ_FSRL01000001.1"/>
</dbReference>
<gene>
    <name evidence="1" type="ORF">SAMN05444002_2843</name>
</gene>
<organism evidence="1 2">
    <name type="scientific">Vannielia litorea</name>
    <dbReference type="NCBI Taxonomy" id="1217970"/>
    <lineage>
        <taxon>Bacteria</taxon>
        <taxon>Pseudomonadati</taxon>
        <taxon>Pseudomonadota</taxon>
        <taxon>Alphaproteobacteria</taxon>
        <taxon>Rhodobacterales</taxon>
        <taxon>Paracoccaceae</taxon>
        <taxon>Vannielia</taxon>
    </lineage>
</organism>
<dbReference type="Proteomes" id="UP000184932">
    <property type="component" value="Unassembled WGS sequence"/>
</dbReference>
<reference evidence="2" key="1">
    <citation type="submission" date="2016-11" db="EMBL/GenBank/DDBJ databases">
        <authorList>
            <person name="Varghese N."/>
            <person name="Submissions S."/>
        </authorList>
    </citation>
    <scope>NUCLEOTIDE SEQUENCE [LARGE SCALE GENOMIC DNA]</scope>
    <source>
        <strain evidence="2">DSM 29440</strain>
    </source>
</reference>
<dbReference type="AlphaFoldDB" id="A0A1N6GWS9"/>
<evidence type="ECO:0000313" key="2">
    <source>
        <dbReference type="Proteomes" id="UP000184932"/>
    </source>
</evidence>
<dbReference type="OrthoDB" id="5490290at2"/>
<dbReference type="GO" id="GO:0016740">
    <property type="term" value="F:transferase activity"/>
    <property type="evidence" value="ECO:0007669"/>
    <property type="project" value="UniProtKB-KW"/>
</dbReference>
<keyword evidence="2" id="KW-1185">Reference proteome</keyword>
<protein>
    <submittedName>
        <fullName evidence="1">Glycosyl transferases group 1</fullName>
    </submittedName>
</protein>
<dbReference type="CDD" id="cd03801">
    <property type="entry name" value="GT4_PimA-like"/>
    <property type="match status" value="1"/>
</dbReference>
<sequence length="367" mass="39919">MVEIANLTSARDMGQHRVNCIVILPPPVTGQTLVSRATSEAVVRAGRGRIWGVTNDRGLTGWRWTLAKHWRLLGALVRAGALSRGRQRCYFVPDAGKGLWLNLIEAPLMRLGFREVWLHHHVFSYVRRRDWKMALLLKILGTGVRHVVLGRPMSDGLAARYGAARFHVLGNAAFVAEAPPGRTRDRLRTIGFLGNITRDKGIGLFIDTLRALEAEGEAVKAVIAGPIADPALRAEIAAFVAEAPDRRRAPGAVGGAAKRAFFDEIDLLLFPSLYANEALPLTIYEALAAGVPVLATRRGCIPDQLEGTGWTFDEAGFVAAAEAQAAAWRADPARFAEASRTARALYSRRRAEDDRSLAALVAKVTAP</sequence>
<dbReference type="PANTHER" id="PTHR12526">
    <property type="entry name" value="GLYCOSYLTRANSFERASE"/>
    <property type="match status" value="1"/>
</dbReference>
<keyword evidence="1" id="KW-0808">Transferase</keyword>
<accession>A0A1N6GWS9</accession>
<dbReference type="EMBL" id="FSRL01000001">
    <property type="protein sequence ID" value="SIO11815.1"/>
    <property type="molecule type" value="Genomic_DNA"/>
</dbReference>
<evidence type="ECO:0000313" key="1">
    <source>
        <dbReference type="EMBL" id="SIO11815.1"/>
    </source>
</evidence>
<dbReference type="Pfam" id="PF13692">
    <property type="entry name" value="Glyco_trans_1_4"/>
    <property type="match status" value="1"/>
</dbReference>